<evidence type="ECO:0000256" key="1">
    <source>
        <dbReference type="ARBA" id="ARBA00008853"/>
    </source>
</evidence>
<dbReference type="InterPro" id="IPR005511">
    <property type="entry name" value="SMP-30"/>
</dbReference>
<dbReference type="Gene3D" id="2.120.10.30">
    <property type="entry name" value="TolB, C-terminal domain"/>
    <property type="match status" value="1"/>
</dbReference>
<dbReference type="GO" id="GO:0019853">
    <property type="term" value="P:L-ascorbic acid biosynthetic process"/>
    <property type="evidence" value="ECO:0007669"/>
    <property type="project" value="TreeGrafter"/>
</dbReference>
<evidence type="ECO:0000256" key="3">
    <source>
        <dbReference type="PIRSR" id="PIRSR605511-2"/>
    </source>
</evidence>
<keyword evidence="6" id="KW-1185">Reference proteome</keyword>
<feature type="binding site" evidence="3">
    <location>
        <position position="108"/>
    </location>
    <ligand>
        <name>substrate</name>
    </ligand>
</feature>
<evidence type="ECO:0000313" key="6">
    <source>
        <dbReference type="Proteomes" id="UP000000844"/>
    </source>
</evidence>
<reference evidence="5 6" key="1">
    <citation type="journal article" date="2009" name="Stand. Genomic Sci.">
        <title>Complete genome sequence of Stackebrandtia nassauensis type strain (LLR-40K-21).</title>
        <authorList>
            <person name="Munk C."/>
            <person name="Lapidus A."/>
            <person name="Copeland A."/>
            <person name="Jando M."/>
            <person name="Mayilraj S."/>
            <person name="Glavina Del Rio T."/>
            <person name="Nolan M."/>
            <person name="Chen F."/>
            <person name="Lucas S."/>
            <person name="Tice H."/>
            <person name="Cheng J.F."/>
            <person name="Han C."/>
            <person name="Detter J.C."/>
            <person name="Bruce D."/>
            <person name="Goodwin L."/>
            <person name="Chain P."/>
            <person name="Pitluck S."/>
            <person name="Goker M."/>
            <person name="Ovchinikova G."/>
            <person name="Pati A."/>
            <person name="Ivanova N."/>
            <person name="Mavromatis K."/>
            <person name="Chen A."/>
            <person name="Palaniappan K."/>
            <person name="Land M."/>
            <person name="Hauser L."/>
            <person name="Chang Y.J."/>
            <person name="Jeffries C.D."/>
            <person name="Bristow J."/>
            <person name="Eisen J.A."/>
            <person name="Markowitz V."/>
            <person name="Hugenholtz P."/>
            <person name="Kyrpides N.C."/>
            <person name="Klenk H.P."/>
        </authorList>
    </citation>
    <scope>NUCLEOTIDE SEQUENCE [LARGE SCALE GENOMIC DNA]</scope>
    <source>
        <strain evidence="6">DSM 44728 / CIP 108903 / NRRL B-16338 / NBRC 102104 / LLR-40K-21</strain>
    </source>
</reference>
<feature type="domain" description="SMP-30/Gluconolactonase/LRE-like region" evidence="4">
    <location>
        <begin position="22"/>
        <end position="263"/>
    </location>
</feature>
<comment type="similarity">
    <text evidence="1">Belongs to the SMP-30/CGR1 family.</text>
</comment>
<comment type="cofactor">
    <cofactor evidence="3">
        <name>Zn(2+)</name>
        <dbReference type="ChEBI" id="CHEBI:29105"/>
    </cofactor>
    <text evidence="3">Binds 1 divalent metal cation per subunit.</text>
</comment>
<feature type="active site" description="Proton donor/acceptor" evidence="2">
    <location>
        <position position="205"/>
    </location>
</feature>
<dbReference type="AlphaFoldDB" id="D3QC32"/>
<dbReference type="PANTHER" id="PTHR10907">
    <property type="entry name" value="REGUCALCIN"/>
    <property type="match status" value="1"/>
</dbReference>
<dbReference type="SUPFAM" id="SSF63829">
    <property type="entry name" value="Calcium-dependent phosphotriesterase"/>
    <property type="match status" value="1"/>
</dbReference>
<name>D3QC32_STANL</name>
<dbReference type="STRING" id="446470.Snas_0044"/>
<dbReference type="InterPro" id="IPR013658">
    <property type="entry name" value="SGL"/>
</dbReference>
<dbReference type="GO" id="GO:0005509">
    <property type="term" value="F:calcium ion binding"/>
    <property type="evidence" value="ECO:0007669"/>
    <property type="project" value="TreeGrafter"/>
</dbReference>
<feature type="binding site" evidence="3">
    <location>
        <position position="205"/>
    </location>
    <ligand>
        <name>a divalent metal cation</name>
        <dbReference type="ChEBI" id="CHEBI:60240"/>
    </ligand>
</feature>
<feature type="binding site" evidence="3">
    <location>
        <position position="156"/>
    </location>
    <ligand>
        <name>a divalent metal cation</name>
        <dbReference type="ChEBI" id="CHEBI:60240"/>
    </ligand>
</feature>
<gene>
    <name evidence="5" type="ordered locus">Snas_0044</name>
</gene>
<dbReference type="PANTHER" id="PTHR10907:SF47">
    <property type="entry name" value="REGUCALCIN"/>
    <property type="match status" value="1"/>
</dbReference>
<evidence type="ECO:0000256" key="2">
    <source>
        <dbReference type="PIRSR" id="PIRSR605511-1"/>
    </source>
</evidence>
<keyword evidence="3" id="KW-0479">Metal-binding</keyword>
<dbReference type="Proteomes" id="UP000000844">
    <property type="component" value="Chromosome"/>
</dbReference>
<keyword evidence="3" id="KW-0862">Zinc</keyword>
<evidence type="ECO:0000313" key="5">
    <source>
        <dbReference type="EMBL" id="ADD39766.1"/>
    </source>
</evidence>
<evidence type="ECO:0000259" key="4">
    <source>
        <dbReference type="Pfam" id="PF08450"/>
    </source>
</evidence>
<dbReference type="GO" id="GO:0004341">
    <property type="term" value="F:gluconolactonase activity"/>
    <property type="evidence" value="ECO:0007669"/>
    <property type="project" value="TreeGrafter"/>
</dbReference>
<dbReference type="KEGG" id="sna:Snas_0044"/>
<protein>
    <submittedName>
        <fullName evidence="5">SMP-30/Gluconolaconase/LRE domain protein</fullName>
    </submittedName>
</protein>
<organism evidence="5 6">
    <name type="scientific">Stackebrandtia nassauensis (strain DSM 44728 / CIP 108903 / NRRL B-16338 / NBRC 102104 / LLR-40K-21)</name>
    <dbReference type="NCBI Taxonomy" id="446470"/>
    <lineage>
        <taxon>Bacteria</taxon>
        <taxon>Bacillati</taxon>
        <taxon>Actinomycetota</taxon>
        <taxon>Actinomycetes</taxon>
        <taxon>Glycomycetales</taxon>
        <taxon>Glycomycetaceae</taxon>
        <taxon>Stackebrandtia</taxon>
    </lineage>
</organism>
<dbReference type="eggNOG" id="COG3386">
    <property type="taxonomic scope" value="Bacteria"/>
</dbReference>
<proteinExistence type="inferred from homology"/>
<dbReference type="OrthoDB" id="2633250at2"/>
<dbReference type="HOGENOM" id="CLU_036110_3_1_11"/>
<accession>D3QC32</accession>
<feature type="binding site" evidence="3">
    <location>
        <position position="128"/>
    </location>
    <ligand>
        <name>substrate</name>
    </ligand>
</feature>
<feature type="binding site" evidence="3">
    <location>
        <position position="110"/>
    </location>
    <ligand>
        <name>substrate</name>
    </ligand>
</feature>
<sequence length="296" mass="31362">MVREDPTVADQPALWTDYACELGEGARWVDGRLIHVDILGGFLFTVDGSRPHTGEPEVLVDAGLPLGAVAPVADRPGTWIAAVGHGIALLTESGTEWLAEFGTPEAMRVNDAVADPGGRFWAGTLSYDNTPGAGALYRVDPDGTVVTALSDLTIPNGPAFSADGTLMYLSNSAHGSVDVYPVDPATGYLGAPDPFARLESGLTPDGLTVDDEGCVWVAVWDGSQVRRYRPDGSLDRTLSLPTSRPTSCCFGGPAMNRLFVTTAAYDLRDDAAGKVYAFDLDVTGRAADTFRPREVR</sequence>
<dbReference type="EMBL" id="CP001778">
    <property type="protein sequence ID" value="ADD39766.1"/>
    <property type="molecule type" value="Genomic_DNA"/>
</dbReference>
<dbReference type="InterPro" id="IPR011042">
    <property type="entry name" value="6-blade_b-propeller_TolB-like"/>
</dbReference>
<dbReference type="Pfam" id="PF08450">
    <property type="entry name" value="SGL"/>
    <property type="match status" value="1"/>
</dbReference>
<dbReference type="PRINTS" id="PR01790">
    <property type="entry name" value="SMP30FAMILY"/>
</dbReference>
<feature type="binding site" evidence="3">
    <location>
        <position position="24"/>
    </location>
    <ligand>
        <name>a divalent metal cation</name>
        <dbReference type="ChEBI" id="CHEBI:60240"/>
    </ligand>
</feature>